<organism evidence="1 2">
    <name type="scientific">Listeria weihenstephanensis</name>
    <dbReference type="NCBI Taxonomy" id="1006155"/>
    <lineage>
        <taxon>Bacteria</taxon>
        <taxon>Bacillati</taxon>
        <taxon>Bacillota</taxon>
        <taxon>Bacilli</taxon>
        <taxon>Bacillales</taxon>
        <taxon>Listeriaceae</taxon>
        <taxon>Listeria</taxon>
    </lineage>
</organism>
<dbReference type="AlphaFoldDB" id="A0A1S7FVT1"/>
<proteinExistence type="predicted"/>
<protein>
    <submittedName>
        <fullName evidence="1">Uncharacterized protein</fullName>
    </submittedName>
</protein>
<name>A0A1S7FVT1_9LIST</name>
<dbReference type="KEGG" id="lwi:UE46_10880"/>
<reference evidence="2" key="1">
    <citation type="submission" date="2015-03" db="EMBL/GenBank/DDBJ databases">
        <authorList>
            <person name="Ferrari E."/>
            <person name="Walter M.C."/>
            <person name="Huptas C."/>
            <person name="Scherer S."/>
            <person name="Mueller-Herbst S."/>
        </authorList>
    </citation>
    <scope>NUCLEOTIDE SEQUENCE [LARGE SCALE GENOMIC DNA]</scope>
    <source>
        <strain evidence="2">LWP01</strain>
    </source>
</reference>
<sequence length="158" mass="18293">MNNDIVSLYNNYNENQLSDFFDRLIEFINKYERIFSRFVFEDTLQAVKKLDSSDFYLGTSKDNTEGLVRGYAKEMVKATKKEICYDAVHLIWDIAAFTTQETCPSCQDDELKIASSTDQMKIYKVCDNCLITQLDGEFVDRPQEMIPATKKQVHILIG</sequence>
<keyword evidence="2" id="KW-1185">Reference proteome</keyword>
<accession>A0A1S7FVT1</accession>
<dbReference type="Proteomes" id="UP000223060">
    <property type="component" value="Chromosome"/>
</dbReference>
<evidence type="ECO:0000313" key="1">
    <source>
        <dbReference type="EMBL" id="AQY51489.1"/>
    </source>
</evidence>
<gene>
    <name evidence="1" type="ORF">UE46_10880</name>
</gene>
<dbReference type="RefSeq" id="WP_036062848.1">
    <property type="nucleotide sequence ID" value="NZ_CP011102.1"/>
</dbReference>
<evidence type="ECO:0000313" key="2">
    <source>
        <dbReference type="Proteomes" id="UP000223060"/>
    </source>
</evidence>
<dbReference type="EMBL" id="CP011102">
    <property type="protein sequence ID" value="AQY51489.1"/>
    <property type="molecule type" value="Genomic_DNA"/>
</dbReference>